<keyword evidence="8" id="KW-1185">Reference proteome</keyword>
<evidence type="ECO:0000256" key="5">
    <source>
        <dbReference type="SAM" id="Phobius"/>
    </source>
</evidence>
<evidence type="ECO:0000313" key="7">
    <source>
        <dbReference type="EMBL" id="MBL0707137.1"/>
    </source>
</evidence>
<dbReference type="InterPro" id="IPR036259">
    <property type="entry name" value="MFS_trans_sf"/>
</dbReference>
<feature type="transmembrane region" description="Helical" evidence="5">
    <location>
        <begin position="20"/>
        <end position="39"/>
    </location>
</feature>
<feature type="transmembrane region" description="Helical" evidence="5">
    <location>
        <begin position="359"/>
        <end position="379"/>
    </location>
</feature>
<feature type="transmembrane region" description="Helical" evidence="5">
    <location>
        <begin position="296"/>
        <end position="313"/>
    </location>
</feature>
<proteinExistence type="predicted"/>
<dbReference type="InterPro" id="IPR020846">
    <property type="entry name" value="MFS_dom"/>
</dbReference>
<dbReference type="PANTHER" id="PTHR23527:SF1">
    <property type="entry name" value="BLL3282 PROTEIN"/>
    <property type="match status" value="1"/>
</dbReference>
<keyword evidence="3 5" id="KW-1133">Transmembrane helix</keyword>
<reference evidence="7 8" key="1">
    <citation type="submission" date="2021-01" db="EMBL/GenBank/DDBJ databases">
        <title>Genome public.</title>
        <authorList>
            <person name="Liu C."/>
            <person name="Sun Q."/>
        </authorList>
    </citation>
    <scope>NUCLEOTIDE SEQUENCE [LARGE SCALE GENOMIC DNA]</scope>
    <source>
        <strain evidence="7 8">JC656</strain>
    </source>
</reference>
<evidence type="ECO:0000259" key="6">
    <source>
        <dbReference type="PROSITE" id="PS50850"/>
    </source>
</evidence>
<dbReference type="Proteomes" id="UP000639051">
    <property type="component" value="Unassembled WGS sequence"/>
</dbReference>
<dbReference type="Gene3D" id="1.20.1250.20">
    <property type="entry name" value="MFS general substrate transporter like domains"/>
    <property type="match status" value="2"/>
</dbReference>
<dbReference type="PANTHER" id="PTHR23527">
    <property type="entry name" value="BLL3282 PROTEIN"/>
    <property type="match status" value="1"/>
</dbReference>
<keyword evidence="4 5" id="KW-0472">Membrane</keyword>
<sequence>MSSVEATEAKPQTRAASYRWLILAACWASFTLTSIDRSTWGPASVFVGENLAVPIAGLGAFATAYYVGYVVTNVWSGFASDAFGGRIVLTISLLGAGVTMMLFGSVTSAAVGIAVQAVVGFFAGADYAAGIRLIVSWFKSKDLGLALGIFTTATSIGTAVANLVVPALITASGWRTSYLLFGAISVVLAIALFFTLRPGPLLAERRQMVKGSFKRDAVGLVRNSNLLLTCLGGFGAFWGLYGFVTWANALMIKGKGVSPVTAGLVVAIAAFAAIAAKPVIGWVCDRFFGGARKIPSIVLLAVFTALLMVFGALDTPTAFLWAAPFLGFAAYGWSPLLVSLVPRIVPGTVSGSASGVANGIWQLGSVSAPLVVGAVFAASHSFESAFLALAAGPVVGLVILFFVRERRAEQTVQSAEKETA</sequence>
<evidence type="ECO:0000256" key="4">
    <source>
        <dbReference type="ARBA" id="ARBA00023136"/>
    </source>
</evidence>
<dbReference type="EMBL" id="JAERRC010000044">
    <property type="protein sequence ID" value="MBL0707137.1"/>
    <property type="molecule type" value="Genomic_DNA"/>
</dbReference>
<name>A0ABS1K750_9MICC</name>
<evidence type="ECO:0000313" key="8">
    <source>
        <dbReference type="Proteomes" id="UP000639051"/>
    </source>
</evidence>
<feature type="transmembrane region" description="Helical" evidence="5">
    <location>
        <begin position="177"/>
        <end position="196"/>
    </location>
</feature>
<feature type="transmembrane region" description="Helical" evidence="5">
    <location>
        <begin position="385"/>
        <end position="403"/>
    </location>
</feature>
<feature type="transmembrane region" description="Helical" evidence="5">
    <location>
        <begin position="143"/>
        <end position="165"/>
    </location>
</feature>
<evidence type="ECO:0000256" key="1">
    <source>
        <dbReference type="ARBA" id="ARBA00004651"/>
    </source>
</evidence>
<feature type="domain" description="Major facilitator superfamily (MFS) profile" evidence="6">
    <location>
        <begin position="22"/>
        <end position="408"/>
    </location>
</feature>
<comment type="caution">
    <text evidence="7">The sequence shown here is derived from an EMBL/GenBank/DDBJ whole genome shotgun (WGS) entry which is preliminary data.</text>
</comment>
<protein>
    <submittedName>
        <fullName evidence="7">MFS transporter</fullName>
    </submittedName>
</protein>
<evidence type="ECO:0000256" key="3">
    <source>
        <dbReference type="ARBA" id="ARBA00022989"/>
    </source>
</evidence>
<accession>A0ABS1K750</accession>
<feature type="transmembrane region" description="Helical" evidence="5">
    <location>
        <begin position="261"/>
        <end position="284"/>
    </location>
</feature>
<feature type="transmembrane region" description="Helical" evidence="5">
    <location>
        <begin position="51"/>
        <end position="71"/>
    </location>
</feature>
<keyword evidence="2 5" id="KW-0812">Transmembrane</keyword>
<feature type="transmembrane region" description="Helical" evidence="5">
    <location>
        <begin position="109"/>
        <end position="131"/>
    </location>
</feature>
<organism evidence="7 8">
    <name type="scientific">Sinomonas cellulolyticus</name>
    <dbReference type="NCBI Taxonomy" id="2801916"/>
    <lineage>
        <taxon>Bacteria</taxon>
        <taxon>Bacillati</taxon>
        <taxon>Actinomycetota</taxon>
        <taxon>Actinomycetes</taxon>
        <taxon>Micrococcales</taxon>
        <taxon>Micrococcaceae</taxon>
        <taxon>Sinomonas</taxon>
    </lineage>
</organism>
<evidence type="ECO:0000256" key="2">
    <source>
        <dbReference type="ARBA" id="ARBA00022692"/>
    </source>
</evidence>
<dbReference type="SUPFAM" id="SSF103473">
    <property type="entry name" value="MFS general substrate transporter"/>
    <property type="match status" value="1"/>
</dbReference>
<dbReference type="Pfam" id="PF07690">
    <property type="entry name" value="MFS_1"/>
    <property type="match status" value="1"/>
</dbReference>
<feature type="transmembrane region" description="Helical" evidence="5">
    <location>
        <begin position="319"/>
        <end position="338"/>
    </location>
</feature>
<dbReference type="InterPro" id="IPR052952">
    <property type="entry name" value="MFS-Transporter"/>
</dbReference>
<feature type="transmembrane region" description="Helical" evidence="5">
    <location>
        <begin position="217"/>
        <end position="241"/>
    </location>
</feature>
<dbReference type="InterPro" id="IPR011701">
    <property type="entry name" value="MFS"/>
</dbReference>
<gene>
    <name evidence="7" type="ORF">JJE72_16710</name>
</gene>
<comment type="subcellular location">
    <subcellularLocation>
        <location evidence="1">Cell membrane</location>
        <topology evidence="1">Multi-pass membrane protein</topology>
    </subcellularLocation>
</comment>
<dbReference type="PROSITE" id="PS50850">
    <property type="entry name" value="MFS"/>
    <property type="match status" value="1"/>
</dbReference>
<feature type="transmembrane region" description="Helical" evidence="5">
    <location>
        <begin position="83"/>
        <end position="103"/>
    </location>
</feature>
<dbReference type="RefSeq" id="WP_189694436.1">
    <property type="nucleotide sequence ID" value="NZ_BNCM01000010.1"/>
</dbReference>